<feature type="region of interest" description="Disordered" evidence="1">
    <location>
        <begin position="108"/>
        <end position="131"/>
    </location>
</feature>
<feature type="chain" id="PRO_5029568755" evidence="2">
    <location>
        <begin position="16"/>
        <end position="274"/>
    </location>
</feature>
<keyword evidence="2" id="KW-0732">Signal</keyword>
<accession>A0A7J6GTF3</accession>
<reference evidence="3 4" key="1">
    <citation type="journal article" date="2020" name="bioRxiv">
        <title>Sequence and annotation of 42 cannabis genomes reveals extensive copy number variation in cannabinoid synthesis and pathogen resistance genes.</title>
        <authorList>
            <person name="Mckernan K.J."/>
            <person name="Helbert Y."/>
            <person name="Kane L.T."/>
            <person name="Ebling H."/>
            <person name="Zhang L."/>
            <person name="Liu B."/>
            <person name="Eaton Z."/>
            <person name="Mclaughlin S."/>
            <person name="Kingan S."/>
            <person name="Baybayan P."/>
            <person name="Concepcion G."/>
            <person name="Jordan M."/>
            <person name="Riva A."/>
            <person name="Barbazuk W."/>
            <person name="Harkins T."/>
        </authorList>
    </citation>
    <scope>NUCLEOTIDE SEQUENCE [LARGE SCALE GENOMIC DNA]</scope>
    <source>
        <strain evidence="4">cv. Jamaican Lion 4</strain>
        <tissue evidence="3">Leaf</tissue>
    </source>
</reference>
<sequence>MKIITILLLVHISQSWNRHYRKIDRGNVEEEPTSTSASTSSPIDENVLTFDKIGYECTPPLFPTSPFGGGTTSGSGASLSKYLTICFIVGRASGLSFEQIRPNLIETTTSVSSNSPPNLGSTTPKTAPTLHCSHTQSTRISSSGRALGSMGLLPQITSNKSPPNANTSELVVGFPVRVSSGAKPVIDLLYADTIPGVGQDSTKSPEPNDFFVSETSRSFLQLVAPETKTVKTRAAIKTLSMSVVWFFLGPGRDGNVFKAKDFASPFILKLHPKM</sequence>
<name>A0A7J6GTF3_CANSA</name>
<evidence type="ECO:0000313" key="4">
    <source>
        <dbReference type="Proteomes" id="UP000525078"/>
    </source>
</evidence>
<dbReference type="Proteomes" id="UP000525078">
    <property type="component" value="Unassembled WGS sequence"/>
</dbReference>
<organism evidence="3 4">
    <name type="scientific">Cannabis sativa</name>
    <name type="common">Hemp</name>
    <name type="synonym">Marijuana</name>
    <dbReference type="NCBI Taxonomy" id="3483"/>
    <lineage>
        <taxon>Eukaryota</taxon>
        <taxon>Viridiplantae</taxon>
        <taxon>Streptophyta</taxon>
        <taxon>Embryophyta</taxon>
        <taxon>Tracheophyta</taxon>
        <taxon>Spermatophyta</taxon>
        <taxon>Magnoliopsida</taxon>
        <taxon>eudicotyledons</taxon>
        <taxon>Gunneridae</taxon>
        <taxon>Pentapetalae</taxon>
        <taxon>rosids</taxon>
        <taxon>fabids</taxon>
        <taxon>Rosales</taxon>
        <taxon>Cannabaceae</taxon>
        <taxon>Cannabis</taxon>
    </lineage>
</organism>
<dbReference type="AlphaFoldDB" id="A0A7J6GTF3"/>
<dbReference type="EMBL" id="JAATIP010000043">
    <property type="protein sequence ID" value="KAF4386226.1"/>
    <property type="molecule type" value="Genomic_DNA"/>
</dbReference>
<protein>
    <submittedName>
        <fullName evidence="3">Uncharacterized protein</fullName>
    </submittedName>
</protein>
<feature type="compositionally biased region" description="Polar residues" evidence="1">
    <location>
        <begin position="119"/>
        <end position="131"/>
    </location>
</feature>
<comment type="caution">
    <text evidence="3">The sequence shown here is derived from an EMBL/GenBank/DDBJ whole genome shotgun (WGS) entry which is preliminary data.</text>
</comment>
<feature type="signal peptide" evidence="2">
    <location>
        <begin position="1"/>
        <end position="15"/>
    </location>
</feature>
<proteinExistence type="predicted"/>
<feature type="compositionally biased region" description="Low complexity" evidence="1">
    <location>
        <begin position="108"/>
        <end position="118"/>
    </location>
</feature>
<evidence type="ECO:0000256" key="1">
    <source>
        <dbReference type="SAM" id="MobiDB-lite"/>
    </source>
</evidence>
<evidence type="ECO:0000313" key="3">
    <source>
        <dbReference type="EMBL" id="KAF4386226.1"/>
    </source>
</evidence>
<evidence type="ECO:0000256" key="2">
    <source>
        <dbReference type="SAM" id="SignalP"/>
    </source>
</evidence>
<gene>
    <name evidence="3" type="ORF">F8388_016478</name>
</gene>